<evidence type="ECO:0000313" key="1">
    <source>
        <dbReference type="EMBL" id="KAI0054917.1"/>
    </source>
</evidence>
<evidence type="ECO:0000313" key="2">
    <source>
        <dbReference type="Proteomes" id="UP000814140"/>
    </source>
</evidence>
<accession>A0ACB8SFA9</accession>
<organism evidence="1 2">
    <name type="scientific">Artomyces pyxidatus</name>
    <dbReference type="NCBI Taxonomy" id="48021"/>
    <lineage>
        <taxon>Eukaryota</taxon>
        <taxon>Fungi</taxon>
        <taxon>Dikarya</taxon>
        <taxon>Basidiomycota</taxon>
        <taxon>Agaricomycotina</taxon>
        <taxon>Agaricomycetes</taxon>
        <taxon>Russulales</taxon>
        <taxon>Auriscalpiaceae</taxon>
        <taxon>Artomyces</taxon>
    </lineage>
</organism>
<keyword evidence="2" id="KW-1185">Reference proteome</keyword>
<reference evidence="1" key="2">
    <citation type="journal article" date="2022" name="New Phytol.">
        <title>Evolutionary transition to the ectomycorrhizal habit in the genomes of a hyperdiverse lineage of mushroom-forming fungi.</title>
        <authorList>
            <person name="Looney B."/>
            <person name="Miyauchi S."/>
            <person name="Morin E."/>
            <person name="Drula E."/>
            <person name="Courty P.E."/>
            <person name="Kohler A."/>
            <person name="Kuo A."/>
            <person name="LaButti K."/>
            <person name="Pangilinan J."/>
            <person name="Lipzen A."/>
            <person name="Riley R."/>
            <person name="Andreopoulos W."/>
            <person name="He G."/>
            <person name="Johnson J."/>
            <person name="Nolan M."/>
            <person name="Tritt A."/>
            <person name="Barry K.W."/>
            <person name="Grigoriev I.V."/>
            <person name="Nagy L.G."/>
            <person name="Hibbett D."/>
            <person name="Henrissat B."/>
            <person name="Matheny P.B."/>
            <person name="Labbe J."/>
            <person name="Martin F.M."/>
        </authorList>
    </citation>
    <scope>NUCLEOTIDE SEQUENCE</scope>
    <source>
        <strain evidence="1">HHB10654</strain>
    </source>
</reference>
<dbReference type="Proteomes" id="UP000814140">
    <property type="component" value="Unassembled WGS sequence"/>
</dbReference>
<dbReference type="EMBL" id="MU277330">
    <property type="protein sequence ID" value="KAI0054917.1"/>
    <property type="molecule type" value="Genomic_DNA"/>
</dbReference>
<name>A0ACB8SFA9_9AGAM</name>
<comment type="caution">
    <text evidence="1">The sequence shown here is derived from an EMBL/GenBank/DDBJ whole genome shotgun (WGS) entry which is preliminary data.</text>
</comment>
<proteinExistence type="predicted"/>
<gene>
    <name evidence="1" type="ORF">BV25DRAFT_352821</name>
</gene>
<sequence>MAASEVTEAPRGTKRQRTGDVSEAAEVQISQSAELWFPDGNIVVRTISVGPP</sequence>
<reference evidence="1" key="1">
    <citation type="submission" date="2021-03" db="EMBL/GenBank/DDBJ databases">
        <authorList>
            <consortium name="DOE Joint Genome Institute"/>
            <person name="Ahrendt S."/>
            <person name="Looney B.P."/>
            <person name="Miyauchi S."/>
            <person name="Morin E."/>
            <person name="Drula E."/>
            <person name="Courty P.E."/>
            <person name="Chicoki N."/>
            <person name="Fauchery L."/>
            <person name="Kohler A."/>
            <person name="Kuo A."/>
            <person name="Labutti K."/>
            <person name="Pangilinan J."/>
            <person name="Lipzen A."/>
            <person name="Riley R."/>
            <person name="Andreopoulos W."/>
            <person name="He G."/>
            <person name="Johnson J."/>
            <person name="Barry K.W."/>
            <person name="Grigoriev I.V."/>
            <person name="Nagy L."/>
            <person name="Hibbett D."/>
            <person name="Henrissat B."/>
            <person name="Matheny P.B."/>
            <person name="Labbe J."/>
            <person name="Martin F."/>
        </authorList>
    </citation>
    <scope>NUCLEOTIDE SEQUENCE</scope>
    <source>
        <strain evidence="1">HHB10654</strain>
    </source>
</reference>
<protein>
    <submittedName>
        <fullName evidence="1">Uncharacterized protein</fullName>
    </submittedName>
</protein>